<dbReference type="InterPro" id="IPR057704">
    <property type="entry name" value="DUF7944"/>
</dbReference>
<organism evidence="4 5">
    <name type="scientific">Acinetobacter chinensis</name>
    <dbReference type="NCBI Taxonomy" id="2004650"/>
    <lineage>
        <taxon>Bacteria</taxon>
        <taxon>Pseudomonadati</taxon>
        <taxon>Pseudomonadota</taxon>
        <taxon>Gammaproteobacteria</taxon>
        <taxon>Moraxellales</taxon>
        <taxon>Moraxellaceae</taxon>
        <taxon>Acinetobacter</taxon>
    </lineage>
</organism>
<evidence type="ECO:0000256" key="1">
    <source>
        <dbReference type="SAM" id="MobiDB-lite"/>
    </source>
</evidence>
<dbReference type="RefSeq" id="WP_087511405.1">
    <property type="nucleotide sequence ID" value="NZ_CP032134.1"/>
</dbReference>
<name>A0A3B7LUH4_9GAMM</name>
<dbReference type="Proteomes" id="UP000263753">
    <property type="component" value="Chromosome"/>
</dbReference>
<feature type="region of interest" description="Disordered" evidence="1">
    <location>
        <begin position="101"/>
        <end position="124"/>
    </location>
</feature>
<sequence length="124" mass="13743">MKYTTFFRSLSGFIFAAVLTQAVSASEGLSQEEANTIAKEDIAAAQIMNEVCPAVTGNSAKIATNVKSLIDSYLKEYSDKSMTYEKLQNDTEYKTILQEARKDAQDTSKDEQKSVCDDVLNYSE</sequence>
<feature type="domain" description="DUF7944" evidence="3">
    <location>
        <begin position="39"/>
        <end position="119"/>
    </location>
</feature>
<evidence type="ECO:0000256" key="2">
    <source>
        <dbReference type="SAM" id="SignalP"/>
    </source>
</evidence>
<dbReference type="EMBL" id="CP032134">
    <property type="protein sequence ID" value="AXY56376.1"/>
    <property type="molecule type" value="Genomic_DNA"/>
</dbReference>
<evidence type="ECO:0000313" key="4">
    <source>
        <dbReference type="EMBL" id="AXY56376.1"/>
    </source>
</evidence>
<dbReference type="KEGG" id="achi:CDG60_07195"/>
<accession>A0A3B7LUH4</accession>
<feature type="compositionally biased region" description="Basic and acidic residues" evidence="1">
    <location>
        <begin position="101"/>
        <end position="116"/>
    </location>
</feature>
<feature type="signal peptide" evidence="2">
    <location>
        <begin position="1"/>
        <end position="25"/>
    </location>
</feature>
<reference evidence="5" key="1">
    <citation type="submission" date="2018-09" db="EMBL/GenBank/DDBJ databases">
        <title>The complete genome of Acinetobacter sp. strain WCHAc010005.</title>
        <authorList>
            <person name="Hu Y."/>
            <person name="Long H."/>
            <person name="Feng Y."/>
            <person name="Zong Z."/>
        </authorList>
    </citation>
    <scope>NUCLEOTIDE SEQUENCE [LARGE SCALE GENOMIC DNA]</scope>
    <source>
        <strain evidence="5">WCHAc010005</strain>
    </source>
</reference>
<dbReference type="Pfam" id="PF25642">
    <property type="entry name" value="DUF7944"/>
    <property type="match status" value="1"/>
</dbReference>
<dbReference type="NCBIfam" id="NF047330">
    <property type="entry name" value="MCR_0457_fam"/>
    <property type="match status" value="1"/>
</dbReference>
<evidence type="ECO:0000259" key="3">
    <source>
        <dbReference type="Pfam" id="PF25642"/>
    </source>
</evidence>
<protein>
    <recommendedName>
        <fullName evidence="3">DUF7944 domain-containing protein</fullName>
    </recommendedName>
</protein>
<gene>
    <name evidence="4" type="ORF">CDG60_07195</name>
</gene>
<proteinExistence type="predicted"/>
<evidence type="ECO:0000313" key="5">
    <source>
        <dbReference type="Proteomes" id="UP000263753"/>
    </source>
</evidence>
<keyword evidence="2" id="KW-0732">Signal</keyword>
<feature type="chain" id="PRO_5017825892" description="DUF7944 domain-containing protein" evidence="2">
    <location>
        <begin position="26"/>
        <end position="124"/>
    </location>
</feature>
<dbReference type="AlphaFoldDB" id="A0A3B7LUH4"/>